<dbReference type="Pfam" id="PF12697">
    <property type="entry name" value="Abhydrolase_6"/>
    <property type="match status" value="1"/>
</dbReference>
<dbReference type="PANTHER" id="PTHR39624:SF2">
    <property type="entry name" value="OSMC-LIKE PROTEIN"/>
    <property type="match status" value="1"/>
</dbReference>
<dbReference type="SUPFAM" id="SSF53474">
    <property type="entry name" value="alpha/beta-Hydrolases"/>
    <property type="match status" value="1"/>
</dbReference>
<evidence type="ECO:0000313" key="3">
    <source>
        <dbReference type="Proteomes" id="UP000702544"/>
    </source>
</evidence>
<dbReference type="Proteomes" id="UP000702544">
    <property type="component" value="Unassembled WGS sequence"/>
</dbReference>
<dbReference type="InterPro" id="IPR036102">
    <property type="entry name" value="OsmC/Ohrsf"/>
</dbReference>
<dbReference type="PANTHER" id="PTHR39624">
    <property type="entry name" value="PROTEIN INVOLVED IN RIMO-MEDIATED BETA-METHYLTHIOLATION OF RIBOSOMAL PROTEIN S12 YCAO"/>
    <property type="match status" value="1"/>
</dbReference>
<protein>
    <submittedName>
        <fullName evidence="2">Alpha/beta fold hydrolase</fullName>
    </submittedName>
</protein>
<dbReference type="Gene3D" id="3.40.50.1820">
    <property type="entry name" value="alpha/beta hydrolase"/>
    <property type="match status" value="1"/>
</dbReference>
<keyword evidence="2" id="KW-0378">Hydrolase</keyword>
<dbReference type="AlphaFoldDB" id="A0AAE5CCT2"/>
<proteinExistence type="predicted"/>
<dbReference type="GO" id="GO:0016787">
    <property type="term" value="F:hydrolase activity"/>
    <property type="evidence" value="ECO:0007669"/>
    <property type="project" value="UniProtKB-KW"/>
</dbReference>
<feature type="domain" description="AB hydrolase-1" evidence="1">
    <location>
        <begin position="33"/>
        <end position="293"/>
    </location>
</feature>
<evidence type="ECO:0000259" key="1">
    <source>
        <dbReference type="Pfam" id="PF12697"/>
    </source>
</evidence>
<comment type="caution">
    <text evidence="2">The sequence shown here is derived from an EMBL/GenBank/DDBJ whole genome shotgun (WGS) entry which is preliminary data.</text>
</comment>
<gene>
    <name evidence="2" type="ORF">GWO12_15005</name>
</gene>
<reference evidence="2 3" key="1">
    <citation type="submission" date="2020-01" db="EMBL/GenBank/DDBJ databases">
        <title>Genomes assembled from Gulf of Kutch pelagic sediment metagenomes.</title>
        <authorList>
            <person name="Chandrashekar M."/>
            <person name="Mahajan M.S."/>
            <person name="Dave K.J."/>
            <person name="Vatsa P."/>
            <person name="Nathani N.M."/>
        </authorList>
    </citation>
    <scope>NUCLEOTIDE SEQUENCE [LARGE SCALE GENOMIC DNA]</scope>
    <source>
        <strain evidence="2">KS3-K002</strain>
    </source>
</reference>
<dbReference type="InterPro" id="IPR000073">
    <property type="entry name" value="AB_hydrolase_1"/>
</dbReference>
<dbReference type="InterPro" id="IPR015946">
    <property type="entry name" value="KH_dom-like_a/b"/>
</dbReference>
<name>A0AAE5CCT2_9BACT</name>
<sequence>MQTQRLTFEGATGAQLSARLELPVDERPIAYALFAHCFTCTKQFKAVVNISRALAQAHIGVLRFDFTGLGESEGDFADTTFSSNVDDLVAAAEFLDREYDAPAILVGHSLGGAAVLQAAQQVPSCRAVATINAPAEPQHVKKHLRSSIEEIQEKGEAEVLLAGRPFTIKKEFLDDLDQQNMANVIGSLDRALLVFQSPDDQVVGPENAERIFDAARSPKSFVALPEADHLLSKPEDSEYVGANIAAWAIRYLGAEQLSREEQAPKGEVFVRTGQANYHTEIFAGGHALVADEPESAGGTDTGPNPWGLLMAGLGACTTITLRMYADRKEWPLEEIGVRLQHRRLAPQGSDDSSGDAEQKLHKIIQTLDLIGELDDEQRDRLLEIAGRCPVHRALESGVIMPMELANDDGD</sequence>
<dbReference type="InterPro" id="IPR029058">
    <property type="entry name" value="AB_hydrolase_fold"/>
</dbReference>
<accession>A0AAE5CCT2</accession>
<organism evidence="2 3">
    <name type="scientific">Candidatus Kutchimonas denitrificans</name>
    <dbReference type="NCBI Taxonomy" id="3056748"/>
    <lineage>
        <taxon>Bacteria</taxon>
        <taxon>Pseudomonadati</taxon>
        <taxon>Gemmatimonadota</taxon>
        <taxon>Gemmatimonadia</taxon>
        <taxon>Candidatus Palauibacterales</taxon>
        <taxon>Candidatus Palauibacteraceae</taxon>
        <taxon>Candidatus Kutchimonas</taxon>
    </lineage>
</organism>
<dbReference type="Pfam" id="PF02566">
    <property type="entry name" value="OsmC"/>
    <property type="match status" value="1"/>
</dbReference>
<dbReference type="EMBL" id="JAACAK010000125">
    <property type="protein sequence ID" value="NIR76398.1"/>
    <property type="molecule type" value="Genomic_DNA"/>
</dbReference>
<evidence type="ECO:0000313" key="2">
    <source>
        <dbReference type="EMBL" id="NIR76398.1"/>
    </source>
</evidence>
<dbReference type="InterPro" id="IPR003718">
    <property type="entry name" value="OsmC/Ohr_fam"/>
</dbReference>
<dbReference type="Gene3D" id="3.30.300.20">
    <property type="match status" value="1"/>
</dbReference>
<dbReference type="SUPFAM" id="SSF82784">
    <property type="entry name" value="OsmC-like"/>
    <property type="match status" value="1"/>
</dbReference>